<keyword evidence="3" id="KW-0689">Ribosomal protein</keyword>
<dbReference type="KEGG" id="ndi:NDAI_0C01020"/>
<dbReference type="SUPFAM" id="SSF57829">
    <property type="entry name" value="Zn-binding ribosomal proteins"/>
    <property type="match status" value="1"/>
</dbReference>
<evidence type="ECO:0000256" key="3">
    <source>
        <dbReference type="ARBA" id="ARBA00022980"/>
    </source>
</evidence>
<protein>
    <recommendedName>
        <fullName evidence="6">Large ribosomal subunit protein bL33m</fullName>
    </recommendedName>
</protein>
<evidence type="ECO:0000256" key="6">
    <source>
        <dbReference type="ARBA" id="ARBA00035275"/>
    </source>
</evidence>
<reference evidence="7 8" key="1">
    <citation type="journal article" date="2011" name="Proc. Natl. Acad. Sci. U.S.A.">
        <title>Evolutionary erosion of yeast sex chromosomes by mating-type switching accidents.</title>
        <authorList>
            <person name="Gordon J.L."/>
            <person name="Armisen D."/>
            <person name="Proux-Wera E."/>
            <person name="Oheigeartaigh S.S."/>
            <person name="Byrne K.P."/>
            <person name="Wolfe K.H."/>
        </authorList>
    </citation>
    <scope>NUCLEOTIDE SEQUENCE [LARGE SCALE GENOMIC DNA]</scope>
    <source>
        <strain evidence="8">ATCC 10597 / BCRC 20456 / CBS 421 / NBRC 0211 / NRRL Y-12639</strain>
    </source>
</reference>
<evidence type="ECO:0000256" key="4">
    <source>
        <dbReference type="ARBA" id="ARBA00023128"/>
    </source>
</evidence>
<dbReference type="RefSeq" id="XP_003669006.1">
    <property type="nucleotide sequence ID" value="XM_003668958.1"/>
</dbReference>
<evidence type="ECO:0000256" key="2">
    <source>
        <dbReference type="ARBA" id="ARBA00007596"/>
    </source>
</evidence>
<organism evidence="7 8">
    <name type="scientific">Naumovozyma dairenensis (strain ATCC 10597 / BCRC 20456 / CBS 421 / NBRC 0211 / NRRL Y-12639)</name>
    <name type="common">Saccharomyces dairenensis</name>
    <dbReference type="NCBI Taxonomy" id="1071378"/>
    <lineage>
        <taxon>Eukaryota</taxon>
        <taxon>Fungi</taxon>
        <taxon>Dikarya</taxon>
        <taxon>Ascomycota</taxon>
        <taxon>Saccharomycotina</taxon>
        <taxon>Saccharomycetes</taxon>
        <taxon>Saccharomycetales</taxon>
        <taxon>Saccharomycetaceae</taxon>
        <taxon>Naumovozyma</taxon>
    </lineage>
</organism>
<dbReference type="PANTHER" id="PTHR47037:SF1">
    <property type="entry name" value="LARGE RIBOSOMAL SUBUNIT PROTEIN BL33M"/>
    <property type="match status" value="1"/>
</dbReference>
<dbReference type="OrthoDB" id="275534at2759"/>
<dbReference type="PANTHER" id="PTHR47037">
    <property type="entry name" value="39S RIBOSOMAL PROTEIN L33, MITOCHONDRIAL"/>
    <property type="match status" value="1"/>
</dbReference>
<comment type="subcellular location">
    <subcellularLocation>
        <location evidence="1">Mitochondrion</location>
    </subcellularLocation>
</comment>
<dbReference type="GO" id="GO:0005762">
    <property type="term" value="C:mitochondrial large ribosomal subunit"/>
    <property type="evidence" value="ECO:0007669"/>
    <property type="project" value="EnsemblFungi"/>
</dbReference>
<dbReference type="Proteomes" id="UP000000689">
    <property type="component" value="Chromosome 3"/>
</dbReference>
<sequence length="69" mass="7722">MAKAKIKNSVIKLISTAATGYSRYISVKKGAPLVHQVRYDPVAQRHVLFKEAKKRKIAERKPLTFARGG</sequence>
<keyword evidence="4" id="KW-0496">Mitochondrion</keyword>
<accession>G0W7K2</accession>
<dbReference type="EMBL" id="HE580269">
    <property type="protein sequence ID" value="CCD23763.1"/>
    <property type="molecule type" value="Genomic_DNA"/>
</dbReference>
<name>G0W7K2_NAUDC</name>
<proteinExistence type="inferred from homology"/>
<gene>
    <name evidence="7" type="primary">NDAI0C01020</name>
    <name evidence="7" type="ordered locus">NDAI_0C01020</name>
</gene>
<dbReference type="STRING" id="1071378.G0W7K2"/>
<dbReference type="GO" id="GO:0006412">
    <property type="term" value="P:translation"/>
    <property type="evidence" value="ECO:0007669"/>
    <property type="project" value="InterPro"/>
</dbReference>
<evidence type="ECO:0000313" key="8">
    <source>
        <dbReference type="Proteomes" id="UP000000689"/>
    </source>
</evidence>
<evidence type="ECO:0000313" key="7">
    <source>
        <dbReference type="EMBL" id="CCD23763.1"/>
    </source>
</evidence>
<dbReference type="HOGENOM" id="CLU_190949_1_2_1"/>
<keyword evidence="8" id="KW-1185">Reference proteome</keyword>
<dbReference type="InterPro" id="IPR011332">
    <property type="entry name" value="Ribosomal_zn-bd"/>
</dbReference>
<dbReference type="NCBIfam" id="TIGR01023">
    <property type="entry name" value="rpmG_bact"/>
    <property type="match status" value="1"/>
</dbReference>
<dbReference type="GeneID" id="11496378"/>
<dbReference type="Gene3D" id="2.20.28.120">
    <property type="entry name" value="Ribosomal protein L33"/>
    <property type="match status" value="1"/>
</dbReference>
<dbReference type="OMA" id="TQVRYDP"/>
<dbReference type="InterPro" id="IPR001705">
    <property type="entry name" value="Ribosomal_bL33"/>
</dbReference>
<comment type="similarity">
    <text evidence="2">Belongs to the bacterial ribosomal protein bL33 family.</text>
</comment>
<dbReference type="AlphaFoldDB" id="G0W7K2"/>
<keyword evidence="5" id="KW-0687">Ribonucleoprotein</keyword>
<dbReference type="eggNOG" id="KOG3505">
    <property type="taxonomic scope" value="Eukaryota"/>
</dbReference>
<evidence type="ECO:0000256" key="1">
    <source>
        <dbReference type="ARBA" id="ARBA00004173"/>
    </source>
</evidence>
<dbReference type="GO" id="GO:0003735">
    <property type="term" value="F:structural constituent of ribosome"/>
    <property type="evidence" value="ECO:0007669"/>
    <property type="project" value="EnsemblFungi"/>
</dbReference>
<dbReference type="InterPro" id="IPR038584">
    <property type="entry name" value="Ribosomal_bL33_sf"/>
</dbReference>
<evidence type="ECO:0000256" key="5">
    <source>
        <dbReference type="ARBA" id="ARBA00023274"/>
    </source>
</evidence>
<dbReference type="InterPro" id="IPR052008">
    <property type="entry name" value="Mitoribosomal_protein_bL33"/>
</dbReference>